<keyword evidence="3 6" id="KW-0285">Flavoprotein</keyword>
<comment type="caution">
    <text evidence="9">The sequence shown here is derived from an EMBL/GenBank/DDBJ whole genome shotgun (WGS) entry which is preliminary data.</text>
</comment>
<dbReference type="Pfam" id="PF00732">
    <property type="entry name" value="GMC_oxred_N"/>
    <property type="match status" value="1"/>
</dbReference>
<dbReference type="SUPFAM" id="SSF51905">
    <property type="entry name" value="FAD/NAD(P)-binding domain"/>
    <property type="match status" value="1"/>
</dbReference>
<evidence type="ECO:0000259" key="8">
    <source>
        <dbReference type="PROSITE" id="PS00624"/>
    </source>
</evidence>
<feature type="binding site" evidence="5">
    <location>
        <begin position="99"/>
        <end position="102"/>
    </location>
    <ligand>
        <name>FAD</name>
        <dbReference type="ChEBI" id="CHEBI:57692"/>
    </ligand>
</feature>
<dbReference type="GO" id="GO:0016614">
    <property type="term" value="F:oxidoreductase activity, acting on CH-OH group of donors"/>
    <property type="evidence" value="ECO:0007669"/>
    <property type="project" value="InterPro"/>
</dbReference>
<protein>
    <submittedName>
        <fullName evidence="9">Glucose-methanol-choline oxidoreductase</fullName>
    </submittedName>
</protein>
<keyword evidence="10" id="KW-1185">Reference proteome</keyword>
<dbReference type="Gene3D" id="3.50.50.60">
    <property type="entry name" value="FAD/NAD(P)-binding domain"/>
    <property type="match status" value="1"/>
</dbReference>
<accession>A0A371BFH5</accession>
<comment type="similarity">
    <text evidence="2 6">Belongs to the GMC oxidoreductase family.</text>
</comment>
<evidence type="ECO:0000256" key="3">
    <source>
        <dbReference type="ARBA" id="ARBA00022630"/>
    </source>
</evidence>
<dbReference type="Gene3D" id="3.30.560.10">
    <property type="entry name" value="Glucose Oxidase, domain 3"/>
    <property type="match status" value="1"/>
</dbReference>
<evidence type="ECO:0000256" key="6">
    <source>
        <dbReference type="RuleBase" id="RU003968"/>
    </source>
</evidence>
<dbReference type="Pfam" id="PF05199">
    <property type="entry name" value="GMC_oxred_C"/>
    <property type="match status" value="1"/>
</dbReference>
<dbReference type="PIRSF" id="PIRSF000137">
    <property type="entry name" value="Alcohol_oxidase"/>
    <property type="match status" value="1"/>
</dbReference>
<dbReference type="PROSITE" id="PS00623">
    <property type="entry name" value="GMC_OXRED_1"/>
    <property type="match status" value="1"/>
</dbReference>
<dbReference type="OrthoDB" id="9785276at2"/>
<evidence type="ECO:0000313" key="9">
    <source>
        <dbReference type="EMBL" id="RDV06320.1"/>
    </source>
</evidence>
<evidence type="ECO:0000256" key="5">
    <source>
        <dbReference type="PIRSR" id="PIRSR000137-2"/>
    </source>
</evidence>
<dbReference type="PROSITE" id="PS00624">
    <property type="entry name" value="GMC_OXRED_2"/>
    <property type="match status" value="1"/>
</dbReference>
<dbReference type="InterPro" id="IPR000172">
    <property type="entry name" value="GMC_OxRdtase_N"/>
</dbReference>
<dbReference type="GO" id="GO:0050660">
    <property type="term" value="F:flavin adenine dinucleotide binding"/>
    <property type="evidence" value="ECO:0007669"/>
    <property type="project" value="InterPro"/>
</dbReference>
<organism evidence="9 10">
    <name type="scientific">Sphingorhabdus pulchriflava</name>
    <dbReference type="NCBI Taxonomy" id="2292257"/>
    <lineage>
        <taxon>Bacteria</taxon>
        <taxon>Pseudomonadati</taxon>
        <taxon>Pseudomonadota</taxon>
        <taxon>Alphaproteobacteria</taxon>
        <taxon>Sphingomonadales</taxon>
        <taxon>Sphingomonadaceae</taxon>
        <taxon>Sphingorhabdus</taxon>
    </lineage>
</organism>
<evidence type="ECO:0000256" key="4">
    <source>
        <dbReference type="ARBA" id="ARBA00022827"/>
    </source>
</evidence>
<evidence type="ECO:0000313" key="10">
    <source>
        <dbReference type="Proteomes" id="UP000263833"/>
    </source>
</evidence>
<dbReference type="Proteomes" id="UP000263833">
    <property type="component" value="Unassembled WGS sequence"/>
</dbReference>
<gene>
    <name evidence="9" type="ORF">DXH95_02475</name>
</gene>
<dbReference type="PANTHER" id="PTHR11552:SF147">
    <property type="entry name" value="CHOLINE DEHYDROGENASE, MITOCHONDRIAL"/>
    <property type="match status" value="1"/>
</dbReference>
<dbReference type="AlphaFoldDB" id="A0A371BFH5"/>
<comment type="cofactor">
    <cofactor evidence="1 5">
        <name>FAD</name>
        <dbReference type="ChEBI" id="CHEBI:57692"/>
    </cofactor>
</comment>
<dbReference type="EMBL" id="QRGP01000001">
    <property type="protein sequence ID" value="RDV06320.1"/>
    <property type="molecule type" value="Genomic_DNA"/>
</dbReference>
<feature type="domain" description="Glucose-methanol-choline oxidoreductase N-terminal" evidence="7">
    <location>
        <begin position="89"/>
        <end position="112"/>
    </location>
</feature>
<evidence type="ECO:0000256" key="2">
    <source>
        <dbReference type="ARBA" id="ARBA00010790"/>
    </source>
</evidence>
<dbReference type="SUPFAM" id="SSF54373">
    <property type="entry name" value="FAD-linked reductases, C-terminal domain"/>
    <property type="match status" value="1"/>
</dbReference>
<dbReference type="InterPro" id="IPR012132">
    <property type="entry name" value="GMC_OxRdtase"/>
</dbReference>
<dbReference type="PANTHER" id="PTHR11552">
    <property type="entry name" value="GLUCOSE-METHANOL-CHOLINE GMC OXIDOREDUCTASE"/>
    <property type="match status" value="1"/>
</dbReference>
<feature type="domain" description="Glucose-methanol-choline oxidoreductase N-terminal" evidence="8">
    <location>
        <begin position="261"/>
        <end position="275"/>
    </location>
</feature>
<evidence type="ECO:0000256" key="1">
    <source>
        <dbReference type="ARBA" id="ARBA00001974"/>
    </source>
</evidence>
<dbReference type="InterPro" id="IPR007867">
    <property type="entry name" value="GMC_OxRtase_C"/>
</dbReference>
<reference evidence="10" key="1">
    <citation type="submission" date="2018-08" db="EMBL/GenBank/DDBJ databases">
        <authorList>
            <person name="Kim S.-J."/>
            <person name="Jung G.-Y."/>
        </authorList>
    </citation>
    <scope>NUCLEOTIDE SEQUENCE [LARGE SCALE GENOMIC DNA]</scope>
    <source>
        <strain evidence="10">GY_G</strain>
    </source>
</reference>
<sequence>MLKGEDRIMDVADYIVVGGGSGGAAVAARLSEDPLNKVLLLEAGGESDRFLVNMPAGFARILTDPRYDWCYLQEPDASINGRRFLWSAGKMLGGSSAINGLVYIRGTRADHQRWVDAGCAGWSFDDCLPYFLRSEGFSGQPNQMHGSHGPLGVEPMSDPHPLSQSFVEACAQTGLPILDEYNDGHAEGSFLTLTTQKNSKRSSTAAAYLTEARKRSNLRIITGAVAERVLFEGKRAIAVEANVDGRLQRFGANAEIILAAGAIGTPALLMRSGVGPAEMLKSHGIEMVADSEEVGRNLQEHPTVSLNKFVTVDTYNSRMKPWHLVGAMLKYLLQGKGPMATPAVQAMALARSRGDLAAPDLQLHFYPVGYDLGPEILSAAAAEMPKEPVATIAASVGNPYSRGEVVLTGREASDLPSIRHQLLGDPRDVETLIGACKLIELIFTSPAFADFVKAPRNPPVAPESDAGWEDYVRRNTNISYHPVGTCRMGGDAEAVVGPDLKVNGLSGLRIADASVIPLLPRVNTNATAIMIGERAADFIRQG</sequence>
<evidence type="ECO:0000259" key="7">
    <source>
        <dbReference type="PROSITE" id="PS00623"/>
    </source>
</evidence>
<name>A0A371BFH5_9SPHN</name>
<dbReference type="InterPro" id="IPR036188">
    <property type="entry name" value="FAD/NAD-bd_sf"/>
</dbReference>
<keyword evidence="4 5" id="KW-0274">FAD</keyword>
<proteinExistence type="inferred from homology"/>